<dbReference type="EMBL" id="LIHL02000005">
    <property type="protein sequence ID" value="KAF5471074.1"/>
    <property type="molecule type" value="Genomic_DNA"/>
</dbReference>
<dbReference type="Proteomes" id="UP000619265">
    <property type="component" value="Unassembled WGS sequence"/>
</dbReference>
<dbReference type="SUPFAM" id="SSF56672">
    <property type="entry name" value="DNA/RNA polymerases"/>
    <property type="match status" value="1"/>
</dbReference>
<gene>
    <name evidence="1" type="ORF">F2P56_011546</name>
</gene>
<dbReference type="InterPro" id="IPR043502">
    <property type="entry name" value="DNA/RNA_pol_sf"/>
</dbReference>
<evidence type="ECO:0000313" key="2">
    <source>
        <dbReference type="Proteomes" id="UP000619265"/>
    </source>
</evidence>
<dbReference type="Gramene" id="Jr05_13610_p1">
    <property type="protein sequence ID" value="cds.Jr05_13610_p1"/>
    <property type="gene ID" value="Jr05_13610"/>
</dbReference>
<organism evidence="1 2">
    <name type="scientific">Juglans regia</name>
    <name type="common">English walnut</name>
    <dbReference type="NCBI Taxonomy" id="51240"/>
    <lineage>
        <taxon>Eukaryota</taxon>
        <taxon>Viridiplantae</taxon>
        <taxon>Streptophyta</taxon>
        <taxon>Embryophyta</taxon>
        <taxon>Tracheophyta</taxon>
        <taxon>Spermatophyta</taxon>
        <taxon>Magnoliopsida</taxon>
        <taxon>eudicotyledons</taxon>
        <taxon>Gunneridae</taxon>
        <taxon>Pentapetalae</taxon>
        <taxon>rosids</taxon>
        <taxon>fabids</taxon>
        <taxon>Fagales</taxon>
        <taxon>Juglandaceae</taxon>
        <taxon>Juglans</taxon>
    </lineage>
</organism>
<dbReference type="PANTHER" id="PTHR11439:SF450">
    <property type="entry name" value="REVERSE TRANSCRIPTASE TY1_COPIA-TYPE DOMAIN-CONTAINING PROTEIN"/>
    <property type="match status" value="1"/>
</dbReference>
<evidence type="ECO:0008006" key="3">
    <source>
        <dbReference type="Google" id="ProtNLM"/>
    </source>
</evidence>
<reference evidence="1" key="2">
    <citation type="submission" date="2020-03" db="EMBL/GenBank/DDBJ databases">
        <title>Walnut 2.0.</title>
        <authorList>
            <person name="Marrano A."/>
            <person name="Britton M."/>
            <person name="Zimin A.V."/>
            <person name="Zaini P.A."/>
            <person name="Workman R."/>
            <person name="Puiu D."/>
            <person name="Bianco L."/>
            <person name="Allen B.J."/>
            <person name="Troggio M."/>
            <person name="Leslie C.A."/>
            <person name="Timp W."/>
            <person name="Dendekar A."/>
            <person name="Salzberg S.L."/>
            <person name="Neale D.B."/>
        </authorList>
    </citation>
    <scope>NUCLEOTIDE SEQUENCE</scope>
    <source>
        <tissue evidence="1">Leaves</tissue>
    </source>
</reference>
<evidence type="ECO:0000313" key="1">
    <source>
        <dbReference type="EMBL" id="KAF5471074.1"/>
    </source>
</evidence>
<proteinExistence type="predicted"/>
<comment type="caution">
    <text evidence="1">The sequence shown here is derived from an EMBL/GenBank/DDBJ whole genome shotgun (WGS) entry which is preliminary data.</text>
</comment>
<dbReference type="PANTHER" id="PTHR11439">
    <property type="entry name" value="GAG-POL-RELATED RETROTRANSPOSON"/>
    <property type="match status" value="1"/>
</dbReference>
<name>A0A833XSW2_JUGRE</name>
<dbReference type="AlphaFoldDB" id="A0A833XSW2"/>
<reference evidence="1" key="1">
    <citation type="submission" date="2015-10" db="EMBL/GenBank/DDBJ databases">
        <authorList>
            <person name="Martinez-Garcia P.J."/>
            <person name="Crepeau M.W."/>
            <person name="Puiu D."/>
            <person name="Gonzalez-Ibeas D."/>
            <person name="Whalen J."/>
            <person name="Stevens K."/>
            <person name="Paul R."/>
            <person name="Butterfield T."/>
            <person name="Britton M."/>
            <person name="Reagan R."/>
            <person name="Chakraborty S."/>
            <person name="Walawage S.L."/>
            <person name="Vasquez-Gross H.A."/>
            <person name="Cardeno C."/>
            <person name="Famula R."/>
            <person name="Pratt K."/>
            <person name="Kuruganti S."/>
            <person name="Aradhya M.K."/>
            <person name="Leslie C.A."/>
            <person name="Dandekar A.M."/>
            <person name="Salzberg S.L."/>
            <person name="Wegrzyn J.L."/>
            <person name="Langley C.H."/>
            <person name="Neale D.B."/>
        </authorList>
    </citation>
    <scope>NUCLEOTIDE SEQUENCE</scope>
    <source>
        <tissue evidence="1">Leaves</tissue>
    </source>
</reference>
<protein>
    <recommendedName>
        <fullName evidence="3">Secreted RxLR effector protein 161-like</fullName>
    </recommendedName>
</protein>
<dbReference type="CDD" id="cd09272">
    <property type="entry name" value="RNase_HI_RT_Ty1"/>
    <property type="match status" value="1"/>
</dbReference>
<accession>A0A833XSW2</accession>
<sequence length="306" mass="34316">MLLAKPISSPMAASLKLSKFDSPDFEDATLYRSIVGGLQYLSLTRPDISFAVNKIFQFMHSPKNSHWSAVKRVLRYLKGTINLGLLFRPQSSLHLQTYCDVDWGGCPDDRRSTGGFCIYLGSHLVSWSSKKQSTVARSSTEVEYKSLASSAAETIWLQTVLRELGISLSKAPTIWCDNLGANCLSMNPVYHSKTKHMDIDFHFIWDRVASKSLHVSFCSSHDQIADVLTKPLVADQFSRFQSSLNVHDTPLDSRGRIRISDSLIPSDKQLVGKPWTTAKTEQQDHATRSLQPTAYCTQQNHSRQSC</sequence>